<feature type="compositionally biased region" description="Polar residues" evidence="1">
    <location>
        <begin position="68"/>
        <end position="86"/>
    </location>
</feature>
<keyword evidence="2" id="KW-0812">Transmembrane</keyword>
<proteinExistence type="predicted"/>
<keyword evidence="2" id="KW-0472">Membrane</keyword>
<dbReference type="Proteomes" id="UP000823937">
    <property type="component" value="Unassembled WGS sequence"/>
</dbReference>
<dbReference type="EMBL" id="DXHX01000100">
    <property type="protein sequence ID" value="HIV74708.1"/>
    <property type="molecule type" value="Genomic_DNA"/>
</dbReference>
<gene>
    <name evidence="3" type="ORF">H9895_06495</name>
</gene>
<dbReference type="AlphaFoldDB" id="A0A9D1PNQ5"/>
<evidence type="ECO:0000256" key="1">
    <source>
        <dbReference type="SAM" id="MobiDB-lite"/>
    </source>
</evidence>
<evidence type="ECO:0000313" key="3">
    <source>
        <dbReference type="EMBL" id="HIV74708.1"/>
    </source>
</evidence>
<reference evidence="3" key="1">
    <citation type="journal article" date="2021" name="PeerJ">
        <title>Extensive microbial diversity within the chicken gut microbiome revealed by metagenomics and culture.</title>
        <authorList>
            <person name="Gilroy R."/>
            <person name="Ravi A."/>
            <person name="Getino M."/>
            <person name="Pursley I."/>
            <person name="Horton D.L."/>
            <person name="Alikhan N.F."/>
            <person name="Baker D."/>
            <person name="Gharbi K."/>
            <person name="Hall N."/>
            <person name="Watson M."/>
            <person name="Adriaenssens E.M."/>
            <person name="Foster-Nyarko E."/>
            <person name="Jarju S."/>
            <person name="Secka A."/>
            <person name="Antonio M."/>
            <person name="Oren A."/>
            <person name="Chaudhuri R.R."/>
            <person name="La Ragione R."/>
            <person name="Hildebrand F."/>
            <person name="Pallen M.J."/>
        </authorList>
    </citation>
    <scope>NUCLEOTIDE SEQUENCE</scope>
    <source>
        <strain evidence="3">CHK169-2315</strain>
    </source>
</reference>
<organism evidence="3 4">
    <name type="scientific">Candidatus Pseudogracilibacillus intestinigallinarum</name>
    <dbReference type="NCBI Taxonomy" id="2838742"/>
    <lineage>
        <taxon>Bacteria</taxon>
        <taxon>Bacillati</taxon>
        <taxon>Bacillota</taxon>
        <taxon>Bacilli</taxon>
        <taxon>Bacillales</taxon>
        <taxon>Bacillaceae</taxon>
        <taxon>Pseudogracilibacillus</taxon>
    </lineage>
</organism>
<sequence length="233" mass="25952">MRKCYACDNETGDSLYCLHCGALQKCLNCNHIFETDSKFCGECGTEKGKKAQQQEHSLNEQQSIHNENQPVAHASSATAVNQSSNGAAPVNQANAQQPAKKSLNVKWVIGIVAVIAIAAALYFFVFNNAQGTPEETVENFISAMDAHKNEKMEALIRPSNRKELMEDVDFTDLPADTRFEFLGVGEVDFESDSIAYVEADVRISSKTEGESDSIYFDFELLKIKNKWYIVDIY</sequence>
<feature type="region of interest" description="Disordered" evidence="1">
    <location>
        <begin position="68"/>
        <end position="93"/>
    </location>
</feature>
<name>A0A9D1PNQ5_9BACI</name>
<feature type="transmembrane region" description="Helical" evidence="2">
    <location>
        <begin position="107"/>
        <end position="126"/>
    </location>
</feature>
<accession>A0A9D1PNQ5</accession>
<evidence type="ECO:0000313" key="4">
    <source>
        <dbReference type="Proteomes" id="UP000823937"/>
    </source>
</evidence>
<comment type="caution">
    <text evidence="3">The sequence shown here is derived from an EMBL/GenBank/DDBJ whole genome shotgun (WGS) entry which is preliminary data.</text>
</comment>
<keyword evidence="2" id="KW-1133">Transmembrane helix</keyword>
<protein>
    <submittedName>
        <fullName evidence="3">Zinc ribbon domain-containing protein</fullName>
    </submittedName>
</protein>
<evidence type="ECO:0000256" key="2">
    <source>
        <dbReference type="SAM" id="Phobius"/>
    </source>
</evidence>
<reference evidence="3" key="2">
    <citation type="submission" date="2021-04" db="EMBL/GenBank/DDBJ databases">
        <authorList>
            <person name="Gilroy R."/>
        </authorList>
    </citation>
    <scope>NUCLEOTIDE SEQUENCE</scope>
    <source>
        <strain evidence="3">CHK169-2315</strain>
    </source>
</reference>